<comment type="caution">
    <text evidence="5">The sequence shown here is derived from an EMBL/GenBank/DDBJ whole genome shotgun (WGS) entry which is preliminary data.</text>
</comment>
<dbReference type="Proteomes" id="UP000033662">
    <property type="component" value="Unassembled WGS sequence"/>
</dbReference>
<evidence type="ECO:0000256" key="1">
    <source>
        <dbReference type="ARBA" id="ARBA00010211"/>
    </source>
</evidence>
<reference evidence="5 6" key="1">
    <citation type="submission" date="2015-03" db="EMBL/GenBank/DDBJ databases">
        <title>Pseudomonas fluorescens 1855-344 Genome sequencing and assembly.</title>
        <authorList>
            <person name="Eng W.W.H."/>
            <person name="Gan H.M."/>
            <person name="Savka M.A."/>
        </authorList>
    </citation>
    <scope>NUCLEOTIDE SEQUENCE [LARGE SCALE GENOMIC DNA]</scope>
    <source>
        <strain evidence="5 6">1855-344</strain>
    </source>
</reference>
<dbReference type="FunFam" id="3.90.850.10:FF:000008">
    <property type="entry name" value="FAA hydrolase family protein"/>
    <property type="match status" value="1"/>
</dbReference>
<dbReference type="EMBL" id="JZXC01000026">
    <property type="protein sequence ID" value="KKA05477.1"/>
    <property type="molecule type" value="Genomic_DNA"/>
</dbReference>
<dbReference type="AlphaFoldDB" id="A0A0F4XHF7"/>
<evidence type="ECO:0000256" key="2">
    <source>
        <dbReference type="ARBA" id="ARBA00010715"/>
    </source>
</evidence>
<dbReference type="OrthoDB" id="9805307at2"/>
<sequence length="283" mass="31083">MKIASFIVQGRSSYGVVEGDQIIDLESLKPTLGSDLKQAIGHNRLNELSAARLASLPRIPLAEVTFLPVIPNPGKVLCIGINYATHVRETGREMPTYPMIFTRFADSQTAHLQPIVRPTASHKLDFEGELAVVIGKAARHVKHADALDYVAGYACYNDGSVRDWQKHTIQFVPGKNFPNTGGFGPWLVTGDEIGDPQDLELTTRLNGEVMQHTRTSDMIFDVRQLIEYCSTFTELAPGDVIVTGTTGGVGAFREPPVWMKPGDEVEIEIARIGTLRNSIVDEQ</sequence>
<dbReference type="InterPro" id="IPR051121">
    <property type="entry name" value="FAH"/>
</dbReference>
<protein>
    <submittedName>
        <fullName evidence="5">5-carboxymethyl-2-hydroxymuconate isomerase</fullName>
    </submittedName>
</protein>
<evidence type="ECO:0000313" key="5">
    <source>
        <dbReference type="EMBL" id="KKA05477.1"/>
    </source>
</evidence>
<keyword evidence="3" id="KW-0479">Metal-binding</keyword>
<dbReference type="GO" id="GO:0016853">
    <property type="term" value="F:isomerase activity"/>
    <property type="evidence" value="ECO:0007669"/>
    <property type="project" value="UniProtKB-KW"/>
</dbReference>
<proteinExistence type="inferred from homology"/>
<dbReference type="PATRIC" id="fig|132476.4.peg.3192"/>
<dbReference type="GO" id="GO:0046872">
    <property type="term" value="F:metal ion binding"/>
    <property type="evidence" value="ECO:0007669"/>
    <property type="project" value="UniProtKB-KW"/>
</dbReference>
<dbReference type="InterPro" id="IPR011234">
    <property type="entry name" value="Fumarylacetoacetase-like_C"/>
</dbReference>
<dbReference type="SUPFAM" id="SSF56529">
    <property type="entry name" value="FAH"/>
    <property type="match status" value="1"/>
</dbReference>
<dbReference type="PANTHER" id="PTHR42796">
    <property type="entry name" value="FUMARYLACETOACETATE HYDROLASE DOMAIN-CONTAINING PROTEIN 2A-RELATED"/>
    <property type="match status" value="1"/>
</dbReference>
<dbReference type="Gene3D" id="3.90.850.10">
    <property type="entry name" value="Fumarylacetoacetase-like, C-terminal domain"/>
    <property type="match status" value="1"/>
</dbReference>
<evidence type="ECO:0000313" key="6">
    <source>
        <dbReference type="Proteomes" id="UP000033662"/>
    </source>
</evidence>
<dbReference type="GO" id="GO:0044281">
    <property type="term" value="P:small molecule metabolic process"/>
    <property type="evidence" value="ECO:0007669"/>
    <property type="project" value="UniProtKB-ARBA"/>
</dbReference>
<name>A0A0F4XHF7_9PSED</name>
<keyword evidence="5" id="KW-0413">Isomerase</keyword>
<evidence type="ECO:0000259" key="4">
    <source>
        <dbReference type="Pfam" id="PF01557"/>
    </source>
</evidence>
<comment type="similarity">
    <text evidence="2">Belongs to the hydratase/decarboxylase family.</text>
</comment>
<comment type="similarity">
    <text evidence="1">Belongs to the FAH family.</text>
</comment>
<dbReference type="PANTHER" id="PTHR42796:SF4">
    <property type="entry name" value="FUMARYLACETOACETATE HYDROLASE DOMAIN-CONTAINING PROTEIN 2A"/>
    <property type="match status" value="1"/>
</dbReference>
<feature type="domain" description="Fumarylacetoacetase-like C-terminal" evidence="4">
    <location>
        <begin position="75"/>
        <end position="280"/>
    </location>
</feature>
<evidence type="ECO:0000256" key="3">
    <source>
        <dbReference type="ARBA" id="ARBA00022723"/>
    </source>
</evidence>
<dbReference type="InterPro" id="IPR036663">
    <property type="entry name" value="Fumarylacetoacetase_C_sf"/>
</dbReference>
<gene>
    <name evidence="5" type="ORF">VP02_22605</name>
</gene>
<organism evidence="5 6">
    <name type="scientific">Pseudomonas kilonensis</name>
    <dbReference type="NCBI Taxonomy" id="132476"/>
    <lineage>
        <taxon>Bacteria</taxon>
        <taxon>Pseudomonadati</taxon>
        <taxon>Pseudomonadota</taxon>
        <taxon>Gammaproteobacteria</taxon>
        <taxon>Pseudomonadales</taxon>
        <taxon>Pseudomonadaceae</taxon>
        <taxon>Pseudomonas</taxon>
    </lineage>
</organism>
<dbReference type="Pfam" id="PF01557">
    <property type="entry name" value="FAA_hydrolase"/>
    <property type="match status" value="1"/>
</dbReference>
<accession>A0A0F4XHF7</accession>